<evidence type="ECO:0000313" key="1">
    <source>
        <dbReference type="EMBL" id="ACR79960.1"/>
    </source>
</evidence>
<proteinExistence type="predicted"/>
<keyword evidence="2" id="KW-1185">Reference proteome</keyword>
<evidence type="ECO:0000313" key="2">
    <source>
        <dbReference type="Proteomes" id="UP000002382"/>
    </source>
</evidence>
<reference evidence="1 2" key="2">
    <citation type="journal article" date="2011" name="J. Bacteriol.">
        <title>Genome Sequence of Kosmotoga olearia Strain TBF 19.5.1, a Thermophilic Bacterium with a Wide Growth Temperature Range, Isolated from the Troll B Oil Platform in the North Sea.</title>
        <authorList>
            <person name="Swithers K.S."/>
            <person name="Dipippo J.L."/>
            <person name="Bruce D.C."/>
            <person name="Detter C."/>
            <person name="Tapia R."/>
            <person name="Han S."/>
            <person name="Goodwin L.A."/>
            <person name="Han J."/>
            <person name="Woyke T."/>
            <person name="Pitluck S."/>
            <person name="Pennacchio L."/>
            <person name="Nolan M."/>
            <person name="Mikhailova N."/>
            <person name="Land M.L."/>
            <person name="Nesbo C.L."/>
            <person name="Gogarten J.P."/>
            <person name="Noll K.M."/>
        </authorList>
    </citation>
    <scope>NUCLEOTIDE SEQUENCE [LARGE SCALE GENOMIC DNA]</scope>
    <source>
        <strain evidence="2">ATCC BAA-1733 / DSM 21960 / TBF 19.5.1</strain>
    </source>
</reference>
<dbReference type="HOGENOM" id="CLU_2273648_0_0_0"/>
<gene>
    <name evidence="1" type="ordered locus">Kole_1263</name>
</gene>
<dbReference type="Proteomes" id="UP000002382">
    <property type="component" value="Chromosome"/>
</dbReference>
<dbReference type="KEGG" id="kol:Kole_1263"/>
<protein>
    <submittedName>
        <fullName evidence="1">Uncharacterized protein</fullName>
    </submittedName>
</protein>
<sequence>MFTRLGAARRTRTACGCLELVIRIRESESPRTEIAAARQTRIPSGLERTHSELSRTPTELTRTAAQLTLLKIRATVSENGDSPLRYSPHFLKILMYLEAWHF</sequence>
<accession>C5CD97</accession>
<organism evidence="1 2">
    <name type="scientific">Kosmotoga olearia (strain ATCC BAA-1733 / DSM 21960 / TBF 19.5.1)</name>
    <dbReference type="NCBI Taxonomy" id="521045"/>
    <lineage>
        <taxon>Bacteria</taxon>
        <taxon>Thermotogati</taxon>
        <taxon>Thermotogota</taxon>
        <taxon>Thermotogae</taxon>
        <taxon>Kosmotogales</taxon>
        <taxon>Kosmotogaceae</taxon>
        <taxon>Kosmotoga</taxon>
    </lineage>
</organism>
<dbReference type="EMBL" id="CP001634">
    <property type="protein sequence ID" value="ACR79960.1"/>
    <property type="molecule type" value="Genomic_DNA"/>
</dbReference>
<reference evidence="1 2" key="1">
    <citation type="submission" date="2009-06" db="EMBL/GenBank/DDBJ databases">
        <title>Complete sequence of Thermotogales bacterium TBF 19.5.1.</title>
        <authorList>
            <consortium name="US DOE Joint Genome Institute"/>
            <person name="Lucas S."/>
            <person name="Copeland A."/>
            <person name="Lapidus A."/>
            <person name="Glavina del Rio T."/>
            <person name="Tice H."/>
            <person name="Bruce D."/>
            <person name="Goodwin L."/>
            <person name="Pitluck S."/>
            <person name="Chertkov O."/>
            <person name="Brettin T."/>
            <person name="Detter J.C."/>
            <person name="Han C."/>
            <person name="Schmutz J."/>
            <person name="Larimer F."/>
            <person name="Land M."/>
            <person name="Hauser L."/>
            <person name="Kyrpides N."/>
            <person name="Ovchinnikova G."/>
            <person name="Noll K."/>
        </authorList>
    </citation>
    <scope>NUCLEOTIDE SEQUENCE [LARGE SCALE GENOMIC DNA]</scope>
    <source>
        <strain evidence="2">ATCC BAA-1733 / DSM 21960 / TBF 19.5.1</strain>
    </source>
</reference>
<dbReference type="AlphaFoldDB" id="C5CD97"/>
<name>C5CD97_KOSOT</name>